<reference evidence="3" key="2">
    <citation type="submission" date="2023-03" db="EMBL/GenBank/DDBJ databases">
        <title>Cellulosimicrobium cellulans NBRC 103059.</title>
        <authorList>
            <person name="Ichikawa N."/>
            <person name="Sato H."/>
            <person name="Tonouchi N."/>
        </authorList>
    </citation>
    <scope>NUCLEOTIDE SEQUENCE</scope>
    <source>
        <strain evidence="3">NBRC 103059</strain>
    </source>
</reference>
<feature type="transmembrane region" description="Helical" evidence="2">
    <location>
        <begin position="114"/>
        <end position="137"/>
    </location>
</feature>
<dbReference type="InterPro" id="IPR011047">
    <property type="entry name" value="Quinoprotein_ADH-like_sf"/>
</dbReference>
<accession>A0AAV5P6H1</accession>
<keyword evidence="5" id="KW-1185">Reference proteome</keyword>
<feature type="compositionally biased region" description="Low complexity" evidence="1">
    <location>
        <begin position="63"/>
        <end position="72"/>
    </location>
</feature>
<keyword evidence="2" id="KW-0472">Membrane</keyword>
<dbReference type="RefSeq" id="WP_137280920.1">
    <property type="nucleotide sequence ID" value="NZ_BSTG01000002.1"/>
</dbReference>
<gene>
    <name evidence="3" type="ORF">Ccel01_19290</name>
    <name evidence="4" type="ORF">FOG94_01070</name>
</gene>
<evidence type="ECO:0000256" key="2">
    <source>
        <dbReference type="SAM" id="Phobius"/>
    </source>
</evidence>
<dbReference type="InterPro" id="IPR015943">
    <property type="entry name" value="WD40/YVTN_repeat-like_dom_sf"/>
</dbReference>
<name>A0AAV5P6H1_CELCE</name>
<keyword evidence="2" id="KW-0812">Transmembrane</keyword>
<evidence type="ECO:0000256" key="1">
    <source>
        <dbReference type="SAM" id="MobiDB-lite"/>
    </source>
</evidence>
<dbReference type="Proteomes" id="UP000319068">
    <property type="component" value="Chromosome"/>
</dbReference>
<protein>
    <submittedName>
        <fullName evidence="4">PQQ-binding-like beta-propeller repeat protein</fullName>
    </submittedName>
</protein>
<feature type="compositionally biased region" description="Acidic residues" evidence="1">
    <location>
        <begin position="84"/>
        <end position="102"/>
    </location>
</feature>
<dbReference type="AlphaFoldDB" id="A0AAV5P6H1"/>
<dbReference type="Proteomes" id="UP001165168">
    <property type="component" value="Unassembled WGS sequence"/>
</dbReference>
<evidence type="ECO:0000313" key="4">
    <source>
        <dbReference type="EMBL" id="QDP73928.1"/>
    </source>
</evidence>
<dbReference type="EMBL" id="CP041694">
    <property type="protein sequence ID" value="QDP73928.1"/>
    <property type="molecule type" value="Genomic_DNA"/>
</dbReference>
<dbReference type="SUPFAM" id="SSF50998">
    <property type="entry name" value="Quinoprotein alcohol dehydrogenase-like"/>
    <property type="match status" value="1"/>
</dbReference>
<evidence type="ECO:0000313" key="5">
    <source>
        <dbReference type="Proteomes" id="UP000319068"/>
    </source>
</evidence>
<proteinExistence type="predicted"/>
<sequence>MPLRRRDARDRLTFELVESDDVDADADALGGPGLALPGGPRGVPSGAPRGTTWTPGATAGVRAALGATDGPAGPDGPPGRASVDDDPAENDPAESEPAESDPAEGGPPRRGRPAAVVAGVAAGVALVLGGMLAVDAWQGRADLERLRAAPGGLEPLPDAPVERWTADVEVSSGLALLPGAVVTVEDGTAVARSLDDGAERWRVDVGAYASCGGLFFWSLPFGEPASTLACVAPVVPDEDASGGGAELTFERETGRALASDWTVTVLAADGEVLGRRDTTSDGGTPAPGPGGTILRAERVGEVPAGDGAVVEQDPTTGEVADLPTGRPAVVRVEDALTGDVRWEADVPFVAGAGQCVEWAETEGTETVRAQLENLWAASETHLVRVEGCGVTAWFTPGGERLDEVGDPLDGVVALADGTYYRDPRGNGNGWGFTSAGDPGGARHAILGADGAVRWEPPGPLLVPRSTDGSDAPLLARYEGELVAFDGDGSELWRSSEVVAPEAVLVATHDTVVVSGGSSTGWMTGLDATSGTVRWSLDRETVEAAGGGSVSWMDTAYTDGRRAILLAYQDDGRTDLLAIDLADGHVAWSGGVGPEEGSWPVPLQGRLLRIGQSEIARLG</sequence>
<feature type="region of interest" description="Disordered" evidence="1">
    <location>
        <begin position="19"/>
        <end position="113"/>
    </location>
</feature>
<reference evidence="4 5" key="1">
    <citation type="submission" date="2019-07" db="EMBL/GenBank/DDBJ databases">
        <title>Complete Genome Sequence and Methylome Analysis of Arthrobacter luteus NEB113.</title>
        <authorList>
            <person name="Fomenkov A."/>
            <person name="Anton B.P."/>
            <person name="Vincze T."/>
            <person name="Roberts R.J."/>
        </authorList>
    </citation>
    <scope>NUCLEOTIDE SEQUENCE [LARGE SCALE GENOMIC DNA]</scope>
    <source>
        <strain evidence="4 5">NEB113</strain>
    </source>
</reference>
<dbReference type="Gene3D" id="2.130.10.10">
    <property type="entry name" value="YVTN repeat-like/Quinoprotein amine dehydrogenase"/>
    <property type="match status" value="1"/>
</dbReference>
<evidence type="ECO:0000313" key="6">
    <source>
        <dbReference type="Proteomes" id="UP001165168"/>
    </source>
</evidence>
<organism evidence="3 6">
    <name type="scientific">Cellulosimicrobium cellulans</name>
    <name type="common">Arthrobacter luteus</name>
    <dbReference type="NCBI Taxonomy" id="1710"/>
    <lineage>
        <taxon>Bacteria</taxon>
        <taxon>Bacillati</taxon>
        <taxon>Actinomycetota</taxon>
        <taxon>Actinomycetes</taxon>
        <taxon>Micrococcales</taxon>
        <taxon>Promicromonosporaceae</taxon>
        <taxon>Cellulosimicrobium</taxon>
    </lineage>
</organism>
<keyword evidence="2" id="KW-1133">Transmembrane helix</keyword>
<evidence type="ECO:0000313" key="3">
    <source>
        <dbReference type="EMBL" id="GLY57327.1"/>
    </source>
</evidence>
<dbReference type="EMBL" id="BSTG01000002">
    <property type="protein sequence ID" value="GLY57327.1"/>
    <property type="molecule type" value="Genomic_DNA"/>
</dbReference>